<feature type="transmembrane region" description="Helical" evidence="1">
    <location>
        <begin position="143"/>
        <end position="162"/>
    </location>
</feature>
<reference evidence="2 3" key="1">
    <citation type="submission" date="2018-06" db="EMBL/GenBank/DDBJ databases">
        <authorList>
            <consortium name="Pathogen Informatics"/>
            <person name="Doyle S."/>
        </authorList>
    </citation>
    <scope>NUCLEOTIDE SEQUENCE [LARGE SCALE GENOMIC DNA]</scope>
    <source>
        <strain evidence="2 3">NCTC11370</strain>
    </source>
</reference>
<organism evidence="2 3">
    <name type="scientific">Fluoribacter dumoffii</name>
    <dbReference type="NCBI Taxonomy" id="463"/>
    <lineage>
        <taxon>Bacteria</taxon>
        <taxon>Pseudomonadati</taxon>
        <taxon>Pseudomonadota</taxon>
        <taxon>Gammaproteobacteria</taxon>
        <taxon>Legionellales</taxon>
        <taxon>Legionellaceae</taxon>
        <taxon>Fluoribacter</taxon>
    </lineage>
</organism>
<dbReference type="EMBL" id="UGGT01000001">
    <property type="protein sequence ID" value="STO22787.1"/>
    <property type="molecule type" value="Genomic_DNA"/>
</dbReference>
<dbReference type="RefSeq" id="WP_010654895.1">
    <property type="nucleotide sequence ID" value="NZ_UGGT01000001.1"/>
</dbReference>
<keyword evidence="1" id="KW-1133">Transmembrane helix</keyword>
<protein>
    <submittedName>
        <fullName evidence="2">Uncharacterized protein</fullName>
    </submittedName>
</protein>
<keyword evidence="1" id="KW-0812">Transmembrane</keyword>
<dbReference type="OrthoDB" id="5652567at2"/>
<proteinExistence type="predicted"/>
<name>A0A377GD84_9GAMM</name>
<feature type="transmembrane region" description="Helical" evidence="1">
    <location>
        <begin position="20"/>
        <end position="37"/>
    </location>
</feature>
<gene>
    <name evidence="2" type="ORF">NCTC11370_02888</name>
</gene>
<evidence type="ECO:0000313" key="2">
    <source>
        <dbReference type="EMBL" id="STO22787.1"/>
    </source>
</evidence>
<dbReference type="STRING" id="1094715.GCA_000236165_02873"/>
<dbReference type="AlphaFoldDB" id="A0A377GD84"/>
<evidence type="ECO:0000313" key="3">
    <source>
        <dbReference type="Proteomes" id="UP000254554"/>
    </source>
</evidence>
<sequence length="262" mass="29598">MKLKKISNYKQQLEIKQHLVRFLGLVFITLGILGLFLKTQYQIVCQQKSYSLAKECVLKSTIYNFYQNTTVLGQLEAARVQSGTSSKGGTLYAVYLDTDHGFINLTGSKSSGRSEKEAAANAINSYINSSLEKSFIIPYPPNLFFTVVNIIFFIAGLLLLSIKDAIILFDKATASVTIQRRRLWGRAEEIRFSLASVDRVIIEKSAGSKGTYRLALAFKDKPAFPFVSFYDSVYWKKEKIANQINEFIHQQPEESPTIASYR</sequence>
<keyword evidence="3" id="KW-1185">Reference proteome</keyword>
<dbReference type="Proteomes" id="UP000254554">
    <property type="component" value="Unassembled WGS sequence"/>
</dbReference>
<dbReference type="GeneID" id="93293780"/>
<accession>A0A377GD84</accession>
<keyword evidence="1" id="KW-0472">Membrane</keyword>
<evidence type="ECO:0000256" key="1">
    <source>
        <dbReference type="SAM" id="Phobius"/>
    </source>
</evidence>